<dbReference type="AlphaFoldDB" id="A0A158GWB4"/>
<reference evidence="2 3" key="1">
    <citation type="submission" date="2016-01" db="EMBL/GenBank/DDBJ databases">
        <authorList>
            <person name="Oliw E.H."/>
        </authorList>
    </citation>
    <scope>NUCLEOTIDE SEQUENCE [LARGE SCALE GENOMIC DNA]</scope>
    <source>
        <strain evidence="2">LMG 22029</strain>
    </source>
</reference>
<gene>
    <name evidence="2" type="ORF">AWB64_03663</name>
</gene>
<keyword evidence="1 2" id="KW-0808">Transferase</keyword>
<dbReference type="SUPFAM" id="SSF53756">
    <property type="entry name" value="UDP-Glycosyltransferase/glycogen phosphorylase"/>
    <property type="match status" value="1"/>
</dbReference>
<evidence type="ECO:0000313" key="3">
    <source>
        <dbReference type="Proteomes" id="UP000054893"/>
    </source>
</evidence>
<dbReference type="EMBL" id="FCOC02000011">
    <property type="protein sequence ID" value="SAL36332.1"/>
    <property type="molecule type" value="Genomic_DNA"/>
</dbReference>
<dbReference type="Proteomes" id="UP000054893">
    <property type="component" value="Unassembled WGS sequence"/>
</dbReference>
<sequence length="399" mass="45247">MSRVSRVRNTKQHGDAETSFVQPTKVHVHLFYGADPRFYRKGENIGCLYGYHHAESPELALTYSRDEPENKIVRLVRRGLKAALGFDFIHTWRNRAEILNSDVVWTHTEHEHLSAALLLLIKGRARGNPMLLAQSVWLFDKWAGFGALRKFFYRKLLARADVLTTHATENAQMARDYLKRDVQQVFYGINPRDFPLLEPAAWQPNTPVRIGAIGNDRDRDWESLVKAFRQNPAHEVRIATRRRVSKELHAGNVKIAPAIGLKAARELYDWADVIVVPLRHNTHVSGITVVLEAVALGKPVIVSDVGSLRDYFGSEHVFYVPPHDVQALQRTLDVIVANPALALQRAQAASRHFAARDYTTRQFAMQHVRITQDFMHRVRPVEAPLHADIGNVAPSRGAN</sequence>
<evidence type="ECO:0000313" key="2">
    <source>
        <dbReference type="EMBL" id="SAL36332.1"/>
    </source>
</evidence>
<dbReference type="PANTHER" id="PTHR46401:SF2">
    <property type="entry name" value="GLYCOSYLTRANSFERASE WBBK-RELATED"/>
    <property type="match status" value="1"/>
</dbReference>
<dbReference type="Pfam" id="PF13692">
    <property type="entry name" value="Glyco_trans_1_4"/>
    <property type="match status" value="1"/>
</dbReference>
<dbReference type="GO" id="GO:0009103">
    <property type="term" value="P:lipopolysaccharide biosynthetic process"/>
    <property type="evidence" value="ECO:0007669"/>
    <property type="project" value="TreeGrafter"/>
</dbReference>
<evidence type="ECO:0000256" key="1">
    <source>
        <dbReference type="ARBA" id="ARBA00022679"/>
    </source>
</evidence>
<accession>A0A158GWB4</accession>
<dbReference type="PANTHER" id="PTHR46401">
    <property type="entry name" value="GLYCOSYLTRANSFERASE WBBK-RELATED"/>
    <property type="match status" value="1"/>
</dbReference>
<dbReference type="OrthoDB" id="7062828at2"/>
<name>A0A158GWB4_CABSO</name>
<organism evidence="2 3">
    <name type="scientific">Caballeronia sordidicola</name>
    <name type="common">Burkholderia sordidicola</name>
    <dbReference type="NCBI Taxonomy" id="196367"/>
    <lineage>
        <taxon>Bacteria</taxon>
        <taxon>Pseudomonadati</taxon>
        <taxon>Pseudomonadota</taxon>
        <taxon>Betaproteobacteria</taxon>
        <taxon>Burkholderiales</taxon>
        <taxon>Burkholderiaceae</taxon>
        <taxon>Caballeronia</taxon>
    </lineage>
</organism>
<dbReference type="GO" id="GO:0016757">
    <property type="term" value="F:glycosyltransferase activity"/>
    <property type="evidence" value="ECO:0007669"/>
    <property type="project" value="TreeGrafter"/>
</dbReference>
<protein>
    <submittedName>
        <fullName evidence="2">Glycosyl transferase</fullName>
    </submittedName>
</protein>
<dbReference type="Gene3D" id="3.40.50.2000">
    <property type="entry name" value="Glycogen Phosphorylase B"/>
    <property type="match status" value="2"/>
</dbReference>
<proteinExistence type="predicted"/>